<dbReference type="EMBL" id="WBMO01000001">
    <property type="protein sequence ID" value="MDV2475120.1"/>
    <property type="molecule type" value="Genomic_DNA"/>
</dbReference>
<evidence type="ECO:0000313" key="3">
    <source>
        <dbReference type="Proteomes" id="UP001275440"/>
    </source>
</evidence>
<organism evidence="2 3">
    <name type="scientific">Rhodococcus zopfii</name>
    <dbReference type="NCBI Taxonomy" id="43772"/>
    <lineage>
        <taxon>Bacteria</taxon>
        <taxon>Bacillati</taxon>
        <taxon>Actinomycetota</taxon>
        <taxon>Actinomycetes</taxon>
        <taxon>Mycobacteriales</taxon>
        <taxon>Nocardiaceae</taxon>
        <taxon>Rhodococcus</taxon>
    </lineage>
</organism>
<protein>
    <submittedName>
        <fullName evidence="2">Uncharacterized protein</fullName>
    </submittedName>
</protein>
<reference evidence="2 3" key="1">
    <citation type="submission" date="2019-10" db="EMBL/GenBank/DDBJ databases">
        <title>Draft Genome Assembly of Rhodococcus zopfii DSM44189.</title>
        <authorList>
            <person name="Sutton J.M."/>
            <person name="Akob D.M."/>
            <person name="Bushman T.J."/>
        </authorList>
    </citation>
    <scope>NUCLEOTIDE SEQUENCE [LARGE SCALE GENOMIC DNA]</scope>
    <source>
        <strain evidence="2 3">DSM 44189</strain>
    </source>
</reference>
<evidence type="ECO:0000313" key="2">
    <source>
        <dbReference type="EMBL" id="MDV2477233.1"/>
    </source>
</evidence>
<gene>
    <name evidence="1" type="ORF">F8M49_06240</name>
    <name evidence="2" type="ORF">F8M49_21175</name>
</gene>
<proteinExistence type="predicted"/>
<keyword evidence="3" id="KW-1185">Reference proteome</keyword>
<dbReference type="EMBL" id="WBMO01000002">
    <property type="protein sequence ID" value="MDV2477233.1"/>
    <property type="molecule type" value="Genomic_DNA"/>
</dbReference>
<comment type="caution">
    <text evidence="2">The sequence shown here is derived from an EMBL/GenBank/DDBJ whole genome shotgun (WGS) entry which is preliminary data.</text>
</comment>
<name>A0ABU3WV49_9NOCA</name>
<dbReference type="Proteomes" id="UP001275440">
    <property type="component" value="Unassembled WGS sequence"/>
</dbReference>
<evidence type="ECO:0000313" key="1">
    <source>
        <dbReference type="EMBL" id="MDV2475120.1"/>
    </source>
</evidence>
<sequence length="84" mass="9370">MTSTLTREIPLSIEDTARMLGWEGPGTHTSPAYNTVLKACQRGDLPAYQADGPNGKRKCRWMILPSDAIAWRSGKRPARTVTRR</sequence>
<accession>A0ABU3WV49</accession>